<sequence length="592" mass="62835">MAILSVALAAALVVGFGSASAQSTSEHIWASSAWVLYGELTPGFGNVNPAALTPLGAQQMYSQATMLRARYLGHSSDEQENVTSIAPIVGIQTNVIDNDQLSILSTTDRFATAGALAFMQGLYPPLNQAWIDKTGGSEAFLLSNGSSIDYPLGGYQYPDIQSSSMFDQDSIWLQGQAVCSNYIKSLLDFDSDSDVVSAQANSSKFYKGVATRIFSDFDSSAINFDNAYELYEYAAYHATHDNDSQIDSNDLVNLRLMAAVQQRLRNANLSASGNTEGDMIRAVAGRTMATKVMSLFEDNINSAGNSKKLNVAFTPLEPFVAFAALSKLTEGASSDTFLQLPYPGATMVFELFSIGGDESIYPPTDKLWVRFFYRNSTGPDAELTAYSLFANGVNNYLMTYPDFKAAMDQISLASASDWCGLCGSALFCTSLLSNTGPSSPTPTPRPASGTTTTAMSPAVAGVIGAAVTIAVVGIAALAAILLGGVRFHRADSKQRNSTIGGFKGAEKMASDTDIAYVQGGARHERTGSWELRNGGKGDSEQGVVSVTPIAPVEPASTLGATVQARDLRNPAKNVDDDAISEIGHSPVDPREF</sequence>
<organism evidence="4 5">
    <name type="scientific">Lasiosphaeria miniovina</name>
    <dbReference type="NCBI Taxonomy" id="1954250"/>
    <lineage>
        <taxon>Eukaryota</taxon>
        <taxon>Fungi</taxon>
        <taxon>Dikarya</taxon>
        <taxon>Ascomycota</taxon>
        <taxon>Pezizomycotina</taxon>
        <taxon>Sordariomycetes</taxon>
        <taxon>Sordariomycetidae</taxon>
        <taxon>Sordariales</taxon>
        <taxon>Lasiosphaeriaceae</taxon>
        <taxon>Lasiosphaeria</taxon>
    </lineage>
</organism>
<evidence type="ECO:0000256" key="1">
    <source>
        <dbReference type="SAM" id="MobiDB-lite"/>
    </source>
</evidence>
<dbReference type="RefSeq" id="XP_060291715.1">
    <property type="nucleotide sequence ID" value="XM_060435166.1"/>
</dbReference>
<keyword evidence="5" id="KW-1185">Reference proteome</keyword>
<keyword evidence="3" id="KW-0732">Signal</keyword>
<gene>
    <name evidence="4" type="ORF">B0T26DRAFT_464031</name>
</gene>
<dbReference type="Proteomes" id="UP001172101">
    <property type="component" value="Unassembled WGS sequence"/>
</dbReference>
<dbReference type="EMBL" id="JAUIRO010000007">
    <property type="protein sequence ID" value="KAK0706621.1"/>
    <property type="molecule type" value="Genomic_DNA"/>
</dbReference>
<dbReference type="Gene3D" id="3.40.50.1240">
    <property type="entry name" value="Phosphoglycerate mutase-like"/>
    <property type="match status" value="1"/>
</dbReference>
<reference evidence="4" key="1">
    <citation type="submission" date="2023-06" db="EMBL/GenBank/DDBJ databases">
        <title>Genome-scale phylogeny and comparative genomics of the fungal order Sordariales.</title>
        <authorList>
            <consortium name="Lawrence Berkeley National Laboratory"/>
            <person name="Hensen N."/>
            <person name="Bonometti L."/>
            <person name="Westerberg I."/>
            <person name="Brannstrom I.O."/>
            <person name="Guillou S."/>
            <person name="Cros-Aarteil S."/>
            <person name="Calhoun S."/>
            <person name="Haridas S."/>
            <person name="Kuo A."/>
            <person name="Mondo S."/>
            <person name="Pangilinan J."/>
            <person name="Riley R."/>
            <person name="LaButti K."/>
            <person name="Andreopoulos B."/>
            <person name="Lipzen A."/>
            <person name="Chen C."/>
            <person name="Yanf M."/>
            <person name="Daum C."/>
            <person name="Ng V."/>
            <person name="Clum A."/>
            <person name="Steindorff A."/>
            <person name="Ohm R."/>
            <person name="Martin F."/>
            <person name="Silar P."/>
            <person name="Natvig D."/>
            <person name="Lalanne C."/>
            <person name="Gautier V."/>
            <person name="Ament-velasquez S.L."/>
            <person name="Kruys A."/>
            <person name="Hutchinson M.I."/>
            <person name="Powell A.J."/>
            <person name="Barry K."/>
            <person name="Miller A.N."/>
            <person name="Grigoriev I.V."/>
            <person name="Debuchy R."/>
            <person name="Gladieux P."/>
            <person name="Thoren M.H."/>
            <person name="Johannesson H."/>
        </authorList>
    </citation>
    <scope>NUCLEOTIDE SEQUENCE</scope>
    <source>
        <strain evidence="4">SMH2392-1A</strain>
    </source>
</reference>
<comment type="caution">
    <text evidence="4">The sequence shown here is derived from an EMBL/GenBank/DDBJ whole genome shotgun (WGS) entry which is preliminary data.</text>
</comment>
<dbReference type="GeneID" id="85318436"/>
<keyword evidence="2" id="KW-0472">Membrane</keyword>
<dbReference type="InterPro" id="IPR050645">
    <property type="entry name" value="Histidine_acid_phosphatase"/>
</dbReference>
<dbReference type="InterPro" id="IPR029033">
    <property type="entry name" value="His_PPase_superfam"/>
</dbReference>
<evidence type="ECO:0000313" key="5">
    <source>
        <dbReference type="Proteomes" id="UP001172101"/>
    </source>
</evidence>
<evidence type="ECO:0000256" key="3">
    <source>
        <dbReference type="SAM" id="SignalP"/>
    </source>
</evidence>
<dbReference type="GO" id="GO:0016791">
    <property type="term" value="F:phosphatase activity"/>
    <property type="evidence" value="ECO:0007669"/>
    <property type="project" value="TreeGrafter"/>
</dbReference>
<evidence type="ECO:0000256" key="2">
    <source>
        <dbReference type="SAM" id="Phobius"/>
    </source>
</evidence>
<name>A0AA39ZZQ2_9PEZI</name>
<keyword evidence="2" id="KW-1133">Transmembrane helix</keyword>
<keyword evidence="2" id="KW-0812">Transmembrane</keyword>
<protein>
    <submittedName>
        <fullName evidence="4">Histidine phosphatase superfamily</fullName>
    </submittedName>
</protein>
<feature type="region of interest" description="Disordered" evidence="1">
    <location>
        <begin position="567"/>
        <end position="592"/>
    </location>
</feature>
<dbReference type="SUPFAM" id="SSF53254">
    <property type="entry name" value="Phosphoglycerate mutase-like"/>
    <property type="match status" value="1"/>
</dbReference>
<evidence type="ECO:0000313" key="4">
    <source>
        <dbReference type="EMBL" id="KAK0706621.1"/>
    </source>
</evidence>
<proteinExistence type="predicted"/>
<feature type="transmembrane region" description="Helical" evidence="2">
    <location>
        <begin position="458"/>
        <end position="485"/>
    </location>
</feature>
<feature type="signal peptide" evidence="3">
    <location>
        <begin position="1"/>
        <end position="21"/>
    </location>
</feature>
<dbReference type="AlphaFoldDB" id="A0AA39ZZQ2"/>
<dbReference type="PANTHER" id="PTHR11567:SF127">
    <property type="entry name" value="HISTIDINE ACID PHOSPHATASE"/>
    <property type="match status" value="1"/>
</dbReference>
<accession>A0AA39ZZQ2</accession>
<dbReference type="PANTHER" id="PTHR11567">
    <property type="entry name" value="ACID PHOSPHATASE-RELATED"/>
    <property type="match status" value="1"/>
</dbReference>
<feature type="chain" id="PRO_5041304680" evidence="3">
    <location>
        <begin position="22"/>
        <end position="592"/>
    </location>
</feature>